<gene>
    <name evidence="4" type="ORF">AV656_03115</name>
</gene>
<reference evidence="4 5" key="1">
    <citation type="submission" date="2016-01" db="EMBL/GenBank/DDBJ databases">
        <title>Whole genome sequencing of Bhargavaea cecembensis T14.</title>
        <authorList>
            <person name="Hong K.W."/>
        </authorList>
    </citation>
    <scope>NUCLEOTIDE SEQUENCE [LARGE SCALE GENOMIC DNA]</scope>
    <source>
        <strain evidence="4 5">T14</strain>
    </source>
</reference>
<evidence type="ECO:0000256" key="2">
    <source>
        <dbReference type="PROSITE-ProRule" id="PRU01248"/>
    </source>
</evidence>
<dbReference type="Gene3D" id="1.10.150.130">
    <property type="match status" value="1"/>
</dbReference>
<keyword evidence="1 2" id="KW-0238">DNA-binding</keyword>
<dbReference type="EMBL" id="LQNT01000001">
    <property type="protein sequence ID" value="KZE40267.1"/>
    <property type="molecule type" value="Genomic_DNA"/>
</dbReference>
<evidence type="ECO:0000313" key="5">
    <source>
        <dbReference type="Proteomes" id="UP000076490"/>
    </source>
</evidence>
<comment type="caution">
    <text evidence="4">The sequence shown here is derived from an EMBL/GenBank/DDBJ whole genome shotgun (WGS) entry which is preliminary data.</text>
</comment>
<dbReference type="Proteomes" id="UP000076490">
    <property type="component" value="Unassembled WGS sequence"/>
</dbReference>
<name>A0A163GIC8_9BACL</name>
<dbReference type="InterPro" id="IPR010998">
    <property type="entry name" value="Integrase_recombinase_N"/>
</dbReference>
<evidence type="ECO:0000259" key="3">
    <source>
        <dbReference type="PROSITE" id="PS51900"/>
    </source>
</evidence>
<feature type="domain" description="Core-binding (CB)" evidence="3">
    <location>
        <begin position="10"/>
        <end position="87"/>
    </location>
</feature>
<proteinExistence type="predicted"/>
<protein>
    <recommendedName>
        <fullName evidence="3">Core-binding (CB) domain-containing protein</fullName>
    </recommendedName>
</protein>
<dbReference type="PROSITE" id="PS51900">
    <property type="entry name" value="CB"/>
    <property type="match status" value="1"/>
</dbReference>
<accession>A0A163GIC8</accession>
<evidence type="ECO:0000313" key="4">
    <source>
        <dbReference type="EMBL" id="KZE40267.1"/>
    </source>
</evidence>
<sequence length="87" mass="10248">MPRNSSVADLTILKALEIVEKQMRVESRRERTLEDYNRHVKDYAKKTGIERLGDTDINSIYDWLGGMNIGTQTRQTRLKCLRAFFER</sequence>
<dbReference type="AlphaFoldDB" id="A0A163GIC8"/>
<evidence type="ECO:0000256" key="1">
    <source>
        <dbReference type="ARBA" id="ARBA00023125"/>
    </source>
</evidence>
<dbReference type="GO" id="GO:0003677">
    <property type="term" value="F:DNA binding"/>
    <property type="evidence" value="ECO:0007669"/>
    <property type="project" value="UniProtKB-UniRule"/>
</dbReference>
<dbReference type="InterPro" id="IPR044068">
    <property type="entry name" value="CB"/>
</dbReference>
<organism evidence="4 5">
    <name type="scientific">Bhargavaea cecembensis</name>
    <dbReference type="NCBI Taxonomy" id="394098"/>
    <lineage>
        <taxon>Bacteria</taxon>
        <taxon>Bacillati</taxon>
        <taxon>Bacillota</taxon>
        <taxon>Bacilli</taxon>
        <taxon>Bacillales</taxon>
        <taxon>Caryophanaceae</taxon>
        <taxon>Bhargavaea</taxon>
    </lineage>
</organism>